<name>A0A245ZTR3_9SPHN</name>
<evidence type="ECO:0000313" key="1">
    <source>
        <dbReference type="EMBL" id="OWK33116.1"/>
    </source>
</evidence>
<evidence type="ECO:0000313" key="2">
    <source>
        <dbReference type="Proteomes" id="UP000197783"/>
    </source>
</evidence>
<reference evidence="1 2" key="1">
    <citation type="submission" date="2017-03" db="EMBL/GenBank/DDBJ databases">
        <title>Genome sequence of Sphingomonas mucosissima DSM 17494.</title>
        <authorList>
            <person name="Poehlein A."/>
            <person name="Wuebbeler J.H."/>
            <person name="Steinbuechel A."/>
            <person name="Daniel R."/>
        </authorList>
    </citation>
    <scope>NUCLEOTIDE SEQUENCE [LARGE SCALE GENOMIC DNA]</scope>
    <source>
        <strain evidence="1 2">DSM 17494</strain>
    </source>
</reference>
<organism evidence="1 2">
    <name type="scientific">Sphingomonas mucosissima</name>
    <dbReference type="NCBI Taxonomy" id="370959"/>
    <lineage>
        <taxon>Bacteria</taxon>
        <taxon>Pseudomonadati</taxon>
        <taxon>Pseudomonadota</taxon>
        <taxon>Alphaproteobacteria</taxon>
        <taxon>Sphingomonadales</taxon>
        <taxon>Sphingomonadaceae</taxon>
        <taxon>Sphingomonas</taxon>
    </lineage>
</organism>
<keyword evidence="1" id="KW-0969">Cilium</keyword>
<dbReference type="Pfam" id="PF10768">
    <property type="entry name" value="FliX"/>
    <property type="match status" value="1"/>
</dbReference>
<dbReference type="AlphaFoldDB" id="A0A245ZTR3"/>
<keyword evidence="1" id="KW-0966">Cell projection</keyword>
<keyword evidence="2" id="KW-1185">Reference proteome</keyword>
<gene>
    <name evidence="1" type="ORF">SPMU_14620</name>
</gene>
<dbReference type="EMBL" id="NBBJ01000001">
    <property type="protein sequence ID" value="OWK33116.1"/>
    <property type="molecule type" value="Genomic_DNA"/>
</dbReference>
<keyword evidence="1" id="KW-0282">Flagellum</keyword>
<dbReference type="InterPro" id="IPR019704">
    <property type="entry name" value="Flagellar_assmbl_FliX_class2"/>
</dbReference>
<dbReference type="Proteomes" id="UP000197783">
    <property type="component" value="Unassembled WGS sequence"/>
</dbReference>
<dbReference type="GO" id="GO:0044781">
    <property type="term" value="P:bacterial-type flagellum organization"/>
    <property type="evidence" value="ECO:0007669"/>
    <property type="project" value="InterPro"/>
</dbReference>
<sequence>MNISPLSFLLQQQLLTALPKAEAAFRMMPTAPEQPAPAATPHHQSAVVPTTSVQMLVQLAAADPSVERRRKMAENAGRGLALLDRFDVETRVRPAAVEPLDALRDWLETFEMPDDPELAAVMQEIELRVKVELAKHELRV</sequence>
<proteinExistence type="predicted"/>
<accession>A0A245ZTR3</accession>
<comment type="caution">
    <text evidence="1">The sequence shown here is derived from an EMBL/GenBank/DDBJ whole genome shotgun (WGS) entry which is preliminary data.</text>
</comment>
<protein>
    <submittedName>
        <fullName evidence="1">Flagellar assembly regulator FliX</fullName>
    </submittedName>
</protein>